<proteinExistence type="predicted"/>
<organism evidence="1 2">
    <name type="scientific">Flagellimonas spongiicola</name>
    <dbReference type="NCBI Taxonomy" id="2942208"/>
    <lineage>
        <taxon>Bacteria</taxon>
        <taxon>Pseudomonadati</taxon>
        <taxon>Bacteroidota</taxon>
        <taxon>Flavobacteriia</taxon>
        <taxon>Flavobacteriales</taxon>
        <taxon>Flavobacteriaceae</taxon>
        <taxon>Flagellimonas</taxon>
    </lineage>
</organism>
<comment type="caution">
    <text evidence="1">The sequence shown here is derived from an EMBL/GenBank/DDBJ whole genome shotgun (WGS) entry which is preliminary data.</text>
</comment>
<protein>
    <submittedName>
        <fullName evidence="1">Uncharacterized protein</fullName>
    </submittedName>
</protein>
<sequence length="279" mass="31475">MKSKQLLVSVFVLVFVGMANAQLNKYKYIIVPKKFDAFKEQNMHQTSTMIKFLFSQEGFTTTYDDLLPEDLASDRCLGLVADLEDNSNLFSTRTTLVLKDCNGAEVFRSIEGRSKIKEFKAAYRESVSNTFAPIKSIGYSYTPKDEKTAKKESETVTVSFKDDVKSVNKQPDSKVVQQTATQEEQSYKSVEPVASNITKSVEKKPAENNVLYAQPTENGYQLVDSSPKVVLKLIKTSVDNIFLIDDDTKNGMVFKKGEKWVLEYADGNGKKQEELNIKF</sequence>
<gene>
    <name evidence="1" type="ORF">M3P19_00335</name>
</gene>
<keyword evidence="2" id="KW-1185">Reference proteome</keyword>
<name>A0ABT0PM26_9FLAO</name>
<evidence type="ECO:0000313" key="1">
    <source>
        <dbReference type="EMBL" id="MCL6272430.1"/>
    </source>
</evidence>
<dbReference type="Proteomes" id="UP001203607">
    <property type="component" value="Unassembled WGS sequence"/>
</dbReference>
<dbReference type="RefSeq" id="WP_249655626.1">
    <property type="nucleotide sequence ID" value="NZ_JAMFMA010000001.1"/>
</dbReference>
<dbReference type="EMBL" id="JAMFMA010000001">
    <property type="protein sequence ID" value="MCL6272430.1"/>
    <property type="molecule type" value="Genomic_DNA"/>
</dbReference>
<evidence type="ECO:0000313" key="2">
    <source>
        <dbReference type="Proteomes" id="UP001203607"/>
    </source>
</evidence>
<reference evidence="1 2" key="1">
    <citation type="submission" date="2022-05" db="EMBL/GenBank/DDBJ databases">
        <authorList>
            <person name="Park J.-S."/>
        </authorList>
    </citation>
    <scope>NUCLEOTIDE SEQUENCE [LARGE SCALE GENOMIC DNA]</scope>
    <source>
        <strain evidence="1 2">2012CJ35-5</strain>
    </source>
</reference>
<accession>A0ABT0PM26</accession>